<dbReference type="Gene3D" id="3.40.30.10">
    <property type="entry name" value="Glutaredoxin"/>
    <property type="match status" value="1"/>
</dbReference>
<feature type="compositionally biased region" description="Polar residues" evidence="1">
    <location>
        <begin position="36"/>
        <end position="56"/>
    </location>
</feature>
<sequence>MKHRFAIASLAFLLVATSSFAQAVYRQVDKDGRVTFSDQPPTASSQPATPRAGNTVSSAVGLPYELRQVTQRYPVTLYTGDECGPCTAARSLLTTRGVPFSERTVKSNEDITALQRLSGQNGLPLLTIGSQQLKGFSDSEWSQYLDAAGYPKSSQLPGGYQNPPAQPLVALAPAAQPAPAAAPTPAATPVPATSSNEPSPSNPAGIKF</sequence>
<evidence type="ECO:0000259" key="3">
    <source>
        <dbReference type="Pfam" id="PF00462"/>
    </source>
</evidence>
<dbReference type="InterPro" id="IPR002109">
    <property type="entry name" value="Glutaredoxin"/>
</dbReference>
<dbReference type="Proteomes" id="UP001365846">
    <property type="component" value="Unassembled WGS sequence"/>
</dbReference>
<evidence type="ECO:0000256" key="2">
    <source>
        <dbReference type="SAM" id="SignalP"/>
    </source>
</evidence>
<gene>
    <name evidence="5" type="ORF">WKW77_30445</name>
</gene>
<feature type="region of interest" description="Disordered" evidence="1">
    <location>
        <begin position="35"/>
        <end position="56"/>
    </location>
</feature>
<evidence type="ECO:0000313" key="6">
    <source>
        <dbReference type="Proteomes" id="UP001365846"/>
    </source>
</evidence>
<proteinExistence type="predicted"/>
<dbReference type="SUPFAM" id="SSF52833">
    <property type="entry name" value="Thioredoxin-like"/>
    <property type="match status" value="1"/>
</dbReference>
<dbReference type="RefSeq" id="WP_340360628.1">
    <property type="nucleotide sequence ID" value="NZ_JBBKZU010000020.1"/>
</dbReference>
<feature type="compositionally biased region" description="Low complexity" evidence="1">
    <location>
        <begin position="167"/>
        <end position="179"/>
    </location>
</feature>
<keyword evidence="6" id="KW-1185">Reference proteome</keyword>
<protein>
    <submittedName>
        <fullName evidence="5">Glutaredoxin family protein</fullName>
    </submittedName>
</protein>
<evidence type="ECO:0000256" key="1">
    <source>
        <dbReference type="SAM" id="MobiDB-lite"/>
    </source>
</evidence>
<feature type="signal peptide" evidence="2">
    <location>
        <begin position="1"/>
        <end position="23"/>
    </location>
</feature>
<dbReference type="Pfam" id="PF13511">
    <property type="entry name" value="DUF4124"/>
    <property type="match status" value="1"/>
</dbReference>
<reference evidence="5 6" key="1">
    <citation type="submission" date="2024-03" db="EMBL/GenBank/DDBJ databases">
        <title>Novel species of the genus Variovorax.</title>
        <authorList>
            <person name="Liu Q."/>
            <person name="Xin Y.-H."/>
        </authorList>
    </citation>
    <scope>NUCLEOTIDE SEQUENCE [LARGE SCALE GENOMIC DNA]</scope>
    <source>
        <strain evidence="5 6">KACC 18899</strain>
    </source>
</reference>
<dbReference type="Pfam" id="PF00462">
    <property type="entry name" value="Glutaredoxin"/>
    <property type="match status" value="1"/>
</dbReference>
<dbReference type="PROSITE" id="PS51354">
    <property type="entry name" value="GLUTAREDOXIN_2"/>
    <property type="match status" value="1"/>
</dbReference>
<feature type="region of interest" description="Disordered" evidence="1">
    <location>
        <begin position="155"/>
        <end position="208"/>
    </location>
</feature>
<dbReference type="InterPro" id="IPR036249">
    <property type="entry name" value="Thioredoxin-like_sf"/>
</dbReference>
<feature type="domain" description="Glutaredoxin" evidence="3">
    <location>
        <begin position="75"/>
        <end position="131"/>
    </location>
</feature>
<organism evidence="5 6">
    <name type="scientific">Variovorax ureilyticus</name>
    <dbReference type="NCBI Taxonomy" id="1836198"/>
    <lineage>
        <taxon>Bacteria</taxon>
        <taxon>Pseudomonadati</taxon>
        <taxon>Pseudomonadota</taxon>
        <taxon>Betaproteobacteria</taxon>
        <taxon>Burkholderiales</taxon>
        <taxon>Comamonadaceae</taxon>
        <taxon>Variovorax</taxon>
    </lineage>
</organism>
<evidence type="ECO:0000313" key="5">
    <source>
        <dbReference type="EMBL" id="MEJ8815419.1"/>
    </source>
</evidence>
<feature type="domain" description="DUF4124" evidence="4">
    <location>
        <begin position="12"/>
        <end position="57"/>
    </location>
</feature>
<dbReference type="InterPro" id="IPR025392">
    <property type="entry name" value="DUF4124"/>
</dbReference>
<keyword evidence="2" id="KW-0732">Signal</keyword>
<comment type="caution">
    <text evidence="5">The sequence shown here is derived from an EMBL/GenBank/DDBJ whole genome shotgun (WGS) entry which is preliminary data.</text>
</comment>
<feature type="chain" id="PRO_5046002432" evidence="2">
    <location>
        <begin position="24"/>
        <end position="208"/>
    </location>
</feature>
<dbReference type="EMBL" id="JBBKZU010000020">
    <property type="protein sequence ID" value="MEJ8815419.1"/>
    <property type="molecule type" value="Genomic_DNA"/>
</dbReference>
<name>A0ABU8VR85_9BURK</name>
<evidence type="ECO:0000259" key="4">
    <source>
        <dbReference type="Pfam" id="PF13511"/>
    </source>
</evidence>
<dbReference type="CDD" id="cd02976">
    <property type="entry name" value="NrdH"/>
    <property type="match status" value="1"/>
</dbReference>
<accession>A0ABU8VR85</accession>